<dbReference type="InterPro" id="IPR015085">
    <property type="entry name" value="Phage_T4_Gp59_N"/>
</dbReference>
<feature type="non-terminal residue" evidence="2">
    <location>
        <position position="158"/>
    </location>
</feature>
<proteinExistence type="predicted"/>
<feature type="domain" description="Bacteriophage T4 Gp59 helicase assembly protein N-terminal" evidence="1">
    <location>
        <begin position="5"/>
        <end position="89"/>
    </location>
</feature>
<dbReference type="Gene3D" id="1.10.220.50">
    <property type="entry name" value="Bacteriophage T4, Gp59, helicase assembly protein, C-terminal domain"/>
    <property type="match status" value="1"/>
</dbReference>
<organism evidence="2">
    <name type="scientific">marine metagenome</name>
    <dbReference type="NCBI Taxonomy" id="408172"/>
    <lineage>
        <taxon>unclassified sequences</taxon>
        <taxon>metagenomes</taxon>
        <taxon>ecological metagenomes</taxon>
    </lineage>
</organism>
<gene>
    <name evidence="2" type="ORF">METZ01_LOCUS172844</name>
</gene>
<dbReference type="InterPro" id="IPR037082">
    <property type="entry name" value="Phage_T4_Gp59_C_sf"/>
</dbReference>
<dbReference type="AlphaFoldDB" id="A0A382C1P4"/>
<evidence type="ECO:0000259" key="1">
    <source>
        <dbReference type="Pfam" id="PF08993"/>
    </source>
</evidence>
<dbReference type="SUPFAM" id="SSF48493">
    <property type="entry name" value="gene 59 helicase assembly protein"/>
    <property type="match status" value="1"/>
</dbReference>
<accession>A0A382C1P4</accession>
<name>A0A382C1P4_9ZZZZ</name>
<reference evidence="2" key="1">
    <citation type="submission" date="2018-05" db="EMBL/GenBank/DDBJ databases">
        <authorList>
            <person name="Lanie J.A."/>
            <person name="Ng W.-L."/>
            <person name="Kazmierczak K.M."/>
            <person name="Andrzejewski T.M."/>
            <person name="Davidsen T.M."/>
            <person name="Wayne K.J."/>
            <person name="Tettelin H."/>
            <person name="Glass J.I."/>
            <person name="Rusch D."/>
            <person name="Podicherti R."/>
            <person name="Tsui H.-C.T."/>
            <person name="Winkler M.E."/>
        </authorList>
    </citation>
    <scope>NUCLEOTIDE SEQUENCE</scope>
</reference>
<dbReference type="Pfam" id="PF08993">
    <property type="entry name" value="T4_Gp59_N"/>
    <property type="match status" value="1"/>
</dbReference>
<dbReference type="Gene3D" id="1.10.8.60">
    <property type="match status" value="1"/>
</dbReference>
<dbReference type="EMBL" id="UINC01032396">
    <property type="protein sequence ID" value="SVB19990.1"/>
    <property type="molecule type" value="Genomic_DNA"/>
</dbReference>
<dbReference type="InterPro" id="IPR023197">
    <property type="entry name" value="Phage_T4_Gp59_dom_sf"/>
</dbReference>
<evidence type="ECO:0000313" key="2">
    <source>
        <dbReference type="EMBL" id="SVB19990.1"/>
    </source>
</evidence>
<sequence>MDPFDCYKEYVSIKTHFHANKYDYFKHKKRKISFNAFKKRNDQVFFVKLSKSYKDDEISKFFVANFIENENLWIGEALDSQAELKYKDWQKRIQSMSYIFSNDIEKLLNKEDFENWFKVEKGQHPLLLKQTIAKYICMETFSILNMILNFVPDWDQKI</sequence>
<protein>
    <recommendedName>
        <fullName evidence="1">Bacteriophage T4 Gp59 helicase assembly protein N-terminal domain-containing protein</fullName>
    </recommendedName>
</protein>